<keyword evidence="4 11" id="KW-1133">Transmembrane helix</keyword>
<organism evidence="13 14">
    <name type="scientific">Trichuris muris</name>
    <name type="common">Mouse whipworm</name>
    <dbReference type="NCBI Taxonomy" id="70415"/>
    <lineage>
        <taxon>Eukaryota</taxon>
        <taxon>Metazoa</taxon>
        <taxon>Ecdysozoa</taxon>
        <taxon>Nematoda</taxon>
        <taxon>Enoplea</taxon>
        <taxon>Dorylaimia</taxon>
        <taxon>Trichinellida</taxon>
        <taxon>Trichuridae</taxon>
        <taxon>Trichuris</taxon>
    </lineage>
</organism>
<dbReference type="PRINTS" id="PR00237">
    <property type="entry name" value="GPCRRHODOPSN"/>
</dbReference>
<comment type="subcellular location">
    <subcellularLocation>
        <location evidence="1">Cell membrane</location>
        <topology evidence="1">Multi-pass membrane protein</topology>
    </subcellularLocation>
</comment>
<dbReference type="InterPro" id="IPR000276">
    <property type="entry name" value="GPCR_Rhodpsn"/>
</dbReference>
<sequence>MAEQLAVASGMWTMDDSHGLVTITNVSSVAHVTAYTVSSLFVILLFVFLILATVAGNALVIVAILSEKALRRNHYYLIMSLAMADEMVGLIVTPLAAYYDINQRWDIGLCMCEFWNFFDVLACTASILHLVAIALDRYWSVADITYIQRRTQRRIFTLIAIVWGVALLISLLPIFGMKDPLFAKRVTQFKVCLMSQDLIYQVFSTVLAFYFPMLLLLLLYWRIYVVARHRILRERRRKSQAISADGQCSWQTESCLLESSTNKPDEGSSTHANADDKNREPTPLRKYTSMSVQQAASKKVQMVFRRVHSLTCMVDAMSRRSRREELEKGRSISSAAATSGGRAQVALPKREIRAARTLAIVTGSFILCWLPFFVLALYRPIVCNSTSLAGMSSQTTANGTETDNSLALGQCNIPPLLESVFLWLGYVNSALNPVIYTVFSPDFAKAFKKILTKALFRSRCGTGKSIIQ</sequence>
<evidence type="ECO:0000256" key="3">
    <source>
        <dbReference type="ARBA" id="ARBA00022692"/>
    </source>
</evidence>
<feature type="transmembrane region" description="Helical" evidence="11">
    <location>
        <begin position="155"/>
        <end position="178"/>
    </location>
</feature>
<name>A0A5S6Q475_TRIMR</name>
<reference evidence="14" key="1">
    <citation type="submission" date="2019-12" db="UniProtKB">
        <authorList>
            <consortium name="WormBaseParasite"/>
        </authorList>
    </citation>
    <scope>IDENTIFICATION</scope>
</reference>
<dbReference type="GO" id="GO:0071880">
    <property type="term" value="P:adenylate cyclase-activating adrenergic receptor signaling pathway"/>
    <property type="evidence" value="ECO:0007669"/>
    <property type="project" value="TreeGrafter"/>
</dbReference>
<dbReference type="SMART" id="SM01381">
    <property type="entry name" value="7TM_GPCR_Srsx"/>
    <property type="match status" value="1"/>
</dbReference>
<dbReference type="Proteomes" id="UP000046395">
    <property type="component" value="Unassembled WGS sequence"/>
</dbReference>
<feature type="transmembrane region" description="Helical" evidence="11">
    <location>
        <begin position="40"/>
        <end position="65"/>
    </location>
</feature>
<dbReference type="AlphaFoldDB" id="A0A5S6Q475"/>
<feature type="region of interest" description="Disordered" evidence="10">
    <location>
        <begin position="259"/>
        <end position="288"/>
    </location>
</feature>
<dbReference type="GO" id="GO:0005886">
    <property type="term" value="C:plasma membrane"/>
    <property type="evidence" value="ECO:0007669"/>
    <property type="project" value="UniProtKB-SubCell"/>
</dbReference>
<feature type="compositionally biased region" description="Basic and acidic residues" evidence="10">
    <location>
        <begin position="263"/>
        <end position="283"/>
    </location>
</feature>
<dbReference type="Pfam" id="PF00001">
    <property type="entry name" value="7tm_1"/>
    <property type="match status" value="1"/>
</dbReference>
<evidence type="ECO:0000313" key="13">
    <source>
        <dbReference type="Proteomes" id="UP000046395"/>
    </source>
</evidence>
<evidence type="ECO:0000256" key="2">
    <source>
        <dbReference type="ARBA" id="ARBA00022475"/>
    </source>
</evidence>
<feature type="transmembrane region" description="Helical" evidence="11">
    <location>
        <begin position="77"/>
        <end position="99"/>
    </location>
</feature>
<dbReference type="CDD" id="cd15331">
    <property type="entry name" value="7tmA_5-HT1A_invertebrates"/>
    <property type="match status" value="1"/>
</dbReference>
<dbReference type="Gene3D" id="1.20.1070.10">
    <property type="entry name" value="Rhodopsin 7-helix transmembrane proteins"/>
    <property type="match status" value="1"/>
</dbReference>
<keyword evidence="5 9" id="KW-0297">G-protein coupled receptor</keyword>
<dbReference type="WBParaSite" id="TMUE_0000002003.1">
    <property type="protein sequence ID" value="TMUE_0000002003.1"/>
    <property type="gene ID" value="WBGene00297865"/>
</dbReference>
<dbReference type="InterPro" id="IPR017452">
    <property type="entry name" value="GPCR_Rhodpsn_7TM"/>
</dbReference>
<evidence type="ECO:0000256" key="1">
    <source>
        <dbReference type="ARBA" id="ARBA00004651"/>
    </source>
</evidence>
<dbReference type="PANTHER" id="PTHR24248">
    <property type="entry name" value="ADRENERGIC RECEPTOR-RELATED G-PROTEIN COUPLED RECEPTOR"/>
    <property type="match status" value="1"/>
</dbReference>
<keyword evidence="13" id="KW-1185">Reference proteome</keyword>
<dbReference type="GO" id="GO:0043410">
    <property type="term" value="P:positive regulation of MAPK cascade"/>
    <property type="evidence" value="ECO:0007669"/>
    <property type="project" value="TreeGrafter"/>
</dbReference>
<dbReference type="SUPFAM" id="SSF81321">
    <property type="entry name" value="Family A G protein-coupled receptor-like"/>
    <property type="match status" value="1"/>
</dbReference>
<evidence type="ECO:0000256" key="8">
    <source>
        <dbReference type="ARBA" id="ARBA00023224"/>
    </source>
</evidence>
<evidence type="ECO:0000259" key="12">
    <source>
        <dbReference type="PROSITE" id="PS50262"/>
    </source>
</evidence>
<accession>A0A5S6Q475</accession>
<feature type="transmembrane region" description="Helical" evidence="11">
    <location>
        <begin position="358"/>
        <end position="378"/>
    </location>
</feature>
<evidence type="ECO:0000256" key="4">
    <source>
        <dbReference type="ARBA" id="ARBA00022989"/>
    </source>
</evidence>
<evidence type="ECO:0000256" key="9">
    <source>
        <dbReference type="RuleBase" id="RU000688"/>
    </source>
</evidence>
<keyword evidence="8 9" id="KW-0807">Transducer</keyword>
<feature type="transmembrane region" description="Helical" evidence="11">
    <location>
        <begin position="198"/>
        <end position="227"/>
    </location>
</feature>
<proteinExistence type="inferred from homology"/>
<evidence type="ECO:0000256" key="6">
    <source>
        <dbReference type="ARBA" id="ARBA00023136"/>
    </source>
</evidence>
<evidence type="ECO:0000256" key="7">
    <source>
        <dbReference type="ARBA" id="ARBA00023170"/>
    </source>
</evidence>
<evidence type="ECO:0000256" key="10">
    <source>
        <dbReference type="SAM" id="MobiDB-lite"/>
    </source>
</evidence>
<feature type="transmembrane region" description="Helical" evidence="11">
    <location>
        <begin position="114"/>
        <end position="135"/>
    </location>
</feature>
<keyword evidence="2" id="KW-1003">Cell membrane</keyword>
<dbReference type="PROSITE" id="PS50262">
    <property type="entry name" value="G_PROTEIN_RECEP_F1_2"/>
    <property type="match status" value="1"/>
</dbReference>
<keyword evidence="7 9" id="KW-0675">Receptor</keyword>
<evidence type="ECO:0000313" key="14">
    <source>
        <dbReference type="WBParaSite" id="TMUE_0000002003.1"/>
    </source>
</evidence>
<dbReference type="GO" id="GO:0004930">
    <property type="term" value="F:G protein-coupled receptor activity"/>
    <property type="evidence" value="ECO:0007669"/>
    <property type="project" value="UniProtKB-KW"/>
</dbReference>
<protein>
    <submittedName>
        <fullName evidence="14">G_PROTEIN_RECEP_F1_2 domain-containing protein</fullName>
    </submittedName>
</protein>
<evidence type="ECO:0000256" key="11">
    <source>
        <dbReference type="SAM" id="Phobius"/>
    </source>
</evidence>
<dbReference type="PANTHER" id="PTHR24248:SF200">
    <property type="entry name" value="5-HYDROXYTRYPTAMINE RECEPTOR 1B-LIKE ISOFORM X1"/>
    <property type="match status" value="1"/>
</dbReference>
<dbReference type="PROSITE" id="PS00237">
    <property type="entry name" value="G_PROTEIN_RECEP_F1_1"/>
    <property type="match status" value="1"/>
</dbReference>
<keyword evidence="3 9" id="KW-0812">Transmembrane</keyword>
<keyword evidence="6 11" id="KW-0472">Membrane</keyword>
<evidence type="ECO:0000256" key="5">
    <source>
        <dbReference type="ARBA" id="ARBA00023040"/>
    </source>
</evidence>
<dbReference type="STRING" id="70415.A0A5S6Q475"/>
<comment type="similarity">
    <text evidence="9">Belongs to the G-protein coupled receptor 1 family.</text>
</comment>
<feature type="domain" description="G-protein coupled receptors family 1 profile" evidence="12">
    <location>
        <begin position="56"/>
        <end position="436"/>
    </location>
</feature>